<feature type="domain" description="Mur ligase central" evidence="10">
    <location>
        <begin position="115"/>
        <end position="244"/>
    </location>
</feature>
<dbReference type="RefSeq" id="WP_048877649.1">
    <property type="nucleotide sequence ID" value="NZ_BANC01000018.1"/>
</dbReference>
<comment type="subcellular location">
    <subcellularLocation>
        <location evidence="1 7 8">Cytoplasm</location>
    </subcellularLocation>
</comment>
<dbReference type="STRING" id="1120923.SAMN02746095_01539"/>
<evidence type="ECO:0000259" key="10">
    <source>
        <dbReference type="Pfam" id="PF08245"/>
    </source>
</evidence>
<keyword evidence="7 8" id="KW-0573">Peptidoglycan synthesis</keyword>
<comment type="function">
    <text evidence="7 8">Cell wall formation. Catalyzes the addition of glutamate to the nucleotide precursor UDP-N-acetylmuramoyl-L-alanine (UMA).</text>
</comment>
<dbReference type="GO" id="GO:0008764">
    <property type="term" value="F:UDP-N-acetylmuramoylalanine-D-glutamate ligase activity"/>
    <property type="evidence" value="ECO:0007669"/>
    <property type="project" value="UniProtKB-UniRule"/>
</dbReference>
<dbReference type="InterPro" id="IPR036291">
    <property type="entry name" value="NAD(P)-bd_dom_sf"/>
</dbReference>
<dbReference type="NCBIfam" id="TIGR01087">
    <property type="entry name" value="murD"/>
    <property type="match status" value="1"/>
</dbReference>
<dbReference type="PANTHER" id="PTHR43692:SF1">
    <property type="entry name" value="UDP-N-ACETYLMURAMOYLALANINE--D-GLUTAMATE LIGASE"/>
    <property type="match status" value="1"/>
</dbReference>
<comment type="caution">
    <text evidence="11">The sequence shown here is derived from an EMBL/GenBank/DDBJ whole genome shotgun (WGS) entry which is preliminary data.</text>
</comment>
<dbReference type="GO" id="GO:0005737">
    <property type="term" value="C:cytoplasm"/>
    <property type="evidence" value="ECO:0007669"/>
    <property type="project" value="UniProtKB-SubCell"/>
</dbReference>
<evidence type="ECO:0000256" key="7">
    <source>
        <dbReference type="HAMAP-Rule" id="MF_00639"/>
    </source>
</evidence>
<dbReference type="Gene3D" id="3.40.1190.10">
    <property type="entry name" value="Mur-like, catalytic domain"/>
    <property type="match status" value="1"/>
</dbReference>
<comment type="similarity">
    <text evidence="7">Belongs to the MurCDEF family.</text>
</comment>
<dbReference type="EC" id="6.3.2.9" evidence="7 8"/>
<dbReference type="GO" id="GO:0051301">
    <property type="term" value="P:cell division"/>
    <property type="evidence" value="ECO:0007669"/>
    <property type="project" value="UniProtKB-KW"/>
</dbReference>
<evidence type="ECO:0000256" key="2">
    <source>
        <dbReference type="ARBA" id="ARBA00004752"/>
    </source>
</evidence>
<dbReference type="Pfam" id="PF08245">
    <property type="entry name" value="Mur_ligase_M"/>
    <property type="match status" value="1"/>
</dbReference>
<dbReference type="UniPathway" id="UPA00219"/>
<evidence type="ECO:0000256" key="3">
    <source>
        <dbReference type="ARBA" id="ARBA00022490"/>
    </source>
</evidence>
<dbReference type="OrthoDB" id="9809796at2"/>
<dbReference type="Gene3D" id="3.40.50.720">
    <property type="entry name" value="NAD(P)-binding Rossmann-like Domain"/>
    <property type="match status" value="1"/>
</dbReference>
<feature type="binding site" evidence="7">
    <location>
        <begin position="117"/>
        <end position="123"/>
    </location>
    <ligand>
        <name>ATP</name>
        <dbReference type="ChEBI" id="CHEBI:30616"/>
    </ligand>
</feature>
<keyword evidence="7 8" id="KW-0132">Cell division</keyword>
<keyword evidence="12" id="KW-1185">Reference proteome</keyword>
<reference evidence="11 12" key="1">
    <citation type="submission" date="2012-11" db="EMBL/GenBank/DDBJ databases">
        <title>Whole genome sequence of Acidocella aminolytica 101 = DSM 11237.</title>
        <authorList>
            <person name="Azuma Y."/>
            <person name="Higashiura N."/>
            <person name="Hirakawa H."/>
            <person name="Matsushita K."/>
        </authorList>
    </citation>
    <scope>NUCLEOTIDE SEQUENCE [LARGE SCALE GENOMIC DNA]</scope>
    <source>
        <strain evidence="12">101 / DSM 11237</strain>
    </source>
</reference>
<evidence type="ECO:0000259" key="9">
    <source>
        <dbReference type="Pfam" id="PF02875"/>
    </source>
</evidence>
<keyword evidence="5 7" id="KW-0547">Nucleotide-binding</keyword>
<dbReference type="PANTHER" id="PTHR43692">
    <property type="entry name" value="UDP-N-ACETYLMURAMOYLALANINE--D-GLUTAMATE LIGASE"/>
    <property type="match status" value="1"/>
</dbReference>
<sequence length="429" mass="45196">MSPFAGKRFAIVGLGRAGLPAARRLRDWGAELLLWDDGETSRDAAAAEGFALGRPSESGRRFDALLLSPGIPHILPKPHQEAAWARAQGIAILTDAEMLYQAVRALGSRARFAGITGTNGKSTTTALLAHILTLARIPNAAGANLGPAALSLPVLPDNGVYVLEMSSYMLERLVSLRFDAAVMLNLSSDHLDRHGDMDGYGAAKREIFARQDESCTAVIGMDDEPSRQMAAWLRTRPAKLVEISGVGHETGARALRGTHNAQNALAAAAMARALGVDEATIAAGIKSFPGLAHRAQEVAAREGVRFVNDSKATNADAASRAMGVYGRFVWIAGGVAKAGGIEELAPYFPRIEKAFLIGQDGAAFARRLHEAGVANEYVGTLEQAVPAAFMAAKAGGGVVLFSPAAASFDQFPNFEVRGERFVALAKGGQ</sequence>
<dbReference type="GO" id="GO:0008360">
    <property type="term" value="P:regulation of cell shape"/>
    <property type="evidence" value="ECO:0007669"/>
    <property type="project" value="UniProtKB-KW"/>
</dbReference>
<dbReference type="GO" id="GO:0071555">
    <property type="term" value="P:cell wall organization"/>
    <property type="evidence" value="ECO:0007669"/>
    <property type="project" value="UniProtKB-KW"/>
</dbReference>
<dbReference type="Proteomes" id="UP000032668">
    <property type="component" value="Unassembled WGS sequence"/>
</dbReference>
<gene>
    <name evidence="7" type="primary">murD</name>
    <name evidence="11" type="ORF">Aam_018_005</name>
</gene>
<keyword evidence="7 8" id="KW-0133">Cell shape</keyword>
<comment type="pathway">
    <text evidence="2 7 8">Cell wall biogenesis; peptidoglycan biosynthesis.</text>
</comment>
<evidence type="ECO:0000313" key="11">
    <source>
        <dbReference type="EMBL" id="GAN79181.1"/>
    </source>
</evidence>
<evidence type="ECO:0000256" key="8">
    <source>
        <dbReference type="RuleBase" id="RU003664"/>
    </source>
</evidence>
<dbReference type="HAMAP" id="MF_00639">
    <property type="entry name" value="MurD"/>
    <property type="match status" value="1"/>
</dbReference>
<dbReference type="Pfam" id="PF02875">
    <property type="entry name" value="Mur_ligase_C"/>
    <property type="match status" value="1"/>
</dbReference>
<dbReference type="GO" id="GO:0009252">
    <property type="term" value="P:peptidoglycan biosynthetic process"/>
    <property type="evidence" value="ECO:0007669"/>
    <property type="project" value="UniProtKB-UniRule"/>
</dbReference>
<protein>
    <recommendedName>
        <fullName evidence="7 8">UDP-N-acetylmuramoylalanine--D-glutamate ligase</fullName>
        <ecNumber evidence="7 8">6.3.2.9</ecNumber>
    </recommendedName>
    <alternativeName>
        <fullName evidence="7">D-glutamic acid-adding enzyme</fullName>
    </alternativeName>
    <alternativeName>
        <fullName evidence="7">UDP-N-acetylmuramoyl-L-alanyl-D-glutamate synthetase</fullName>
    </alternativeName>
</protein>
<feature type="domain" description="Mur ligase C-terminal" evidence="9">
    <location>
        <begin position="293"/>
        <end position="403"/>
    </location>
</feature>
<keyword evidence="3 7" id="KW-0963">Cytoplasm</keyword>
<dbReference type="InterPro" id="IPR036565">
    <property type="entry name" value="Mur-like_cat_sf"/>
</dbReference>
<accession>A0A0D6PCW9</accession>
<dbReference type="GO" id="GO:0005524">
    <property type="term" value="F:ATP binding"/>
    <property type="evidence" value="ECO:0007669"/>
    <property type="project" value="UniProtKB-UniRule"/>
</dbReference>
<keyword evidence="4 7" id="KW-0436">Ligase</keyword>
<dbReference type="SUPFAM" id="SSF51735">
    <property type="entry name" value="NAD(P)-binding Rossmann-fold domains"/>
    <property type="match status" value="1"/>
</dbReference>
<evidence type="ECO:0000256" key="1">
    <source>
        <dbReference type="ARBA" id="ARBA00004496"/>
    </source>
</evidence>
<dbReference type="InterPro" id="IPR005762">
    <property type="entry name" value="MurD"/>
</dbReference>
<evidence type="ECO:0000256" key="6">
    <source>
        <dbReference type="ARBA" id="ARBA00022840"/>
    </source>
</evidence>
<dbReference type="SUPFAM" id="SSF53623">
    <property type="entry name" value="MurD-like peptide ligases, catalytic domain"/>
    <property type="match status" value="1"/>
</dbReference>
<keyword evidence="6 7" id="KW-0067">ATP-binding</keyword>
<evidence type="ECO:0000256" key="5">
    <source>
        <dbReference type="ARBA" id="ARBA00022741"/>
    </source>
</evidence>
<dbReference type="InterPro" id="IPR004101">
    <property type="entry name" value="Mur_ligase_C"/>
</dbReference>
<proteinExistence type="inferred from homology"/>
<dbReference type="InterPro" id="IPR036615">
    <property type="entry name" value="Mur_ligase_C_dom_sf"/>
</dbReference>
<dbReference type="InterPro" id="IPR013221">
    <property type="entry name" value="Mur_ligase_cen"/>
</dbReference>
<organism evidence="11 12">
    <name type="scientific">Acidocella aminolytica 101 = DSM 11237</name>
    <dbReference type="NCBI Taxonomy" id="1120923"/>
    <lineage>
        <taxon>Bacteria</taxon>
        <taxon>Pseudomonadati</taxon>
        <taxon>Pseudomonadota</taxon>
        <taxon>Alphaproteobacteria</taxon>
        <taxon>Acetobacterales</taxon>
        <taxon>Acidocellaceae</taxon>
        <taxon>Acidocella</taxon>
    </lineage>
</organism>
<keyword evidence="7 8" id="KW-0961">Cell wall biogenesis/degradation</keyword>
<dbReference type="SUPFAM" id="SSF53244">
    <property type="entry name" value="MurD-like peptide ligases, peptide-binding domain"/>
    <property type="match status" value="1"/>
</dbReference>
<dbReference type="EMBL" id="BANC01000018">
    <property type="protein sequence ID" value="GAN79181.1"/>
    <property type="molecule type" value="Genomic_DNA"/>
</dbReference>
<keyword evidence="7 8" id="KW-0131">Cell cycle</keyword>
<dbReference type="Gene3D" id="3.90.190.20">
    <property type="entry name" value="Mur ligase, C-terminal domain"/>
    <property type="match status" value="1"/>
</dbReference>
<comment type="catalytic activity">
    <reaction evidence="7 8">
        <text>UDP-N-acetyl-alpha-D-muramoyl-L-alanine + D-glutamate + ATP = UDP-N-acetyl-alpha-D-muramoyl-L-alanyl-D-glutamate + ADP + phosphate + H(+)</text>
        <dbReference type="Rhea" id="RHEA:16429"/>
        <dbReference type="ChEBI" id="CHEBI:15378"/>
        <dbReference type="ChEBI" id="CHEBI:29986"/>
        <dbReference type="ChEBI" id="CHEBI:30616"/>
        <dbReference type="ChEBI" id="CHEBI:43474"/>
        <dbReference type="ChEBI" id="CHEBI:83898"/>
        <dbReference type="ChEBI" id="CHEBI:83900"/>
        <dbReference type="ChEBI" id="CHEBI:456216"/>
        <dbReference type="EC" id="6.3.2.9"/>
    </reaction>
</comment>
<evidence type="ECO:0000313" key="12">
    <source>
        <dbReference type="Proteomes" id="UP000032668"/>
    </source>
</evidence>
<dbReference type="AlphaFoldDB" id="A0A0D6PCW9"/>
<evidence type="ECO:0000256" key="4">
    <source>
        <dbReference type="ARBA" id="ARBA00022598"/>
    </source>
</evidence>
<name>A0A0D6PCW9_9PROT</name>